<evidence type="ECO:0000313" key="11">
    <source>
        <dbReference type="Proteomes" id="UP001195483"/>
    </source>
</evidence>
<reference evidence="10" key="2">
    <citation type="journal article" date="2021" name="Genome Biol. Evol.">
        <title>Developing a high-quality reference genome for a parasitic bivalve with doubly uniparental inheritance (Bivalvia: Unionida).</title>
        <authorList>
            <person name="Smith C.H."/>
        </authorList>
    </citation>
    <scope>NUCLEOTIDE SEQUENCE</scope>
    <source>
        <strain evidence="10">CHS0354</strain>
        <tissue evidence="10">Mantle</tissue>
    </source>
</reference>
<name>A0AAE0T9S9_9BIVA</name>
<dbReference type="PROSITE" id="PS50216">
    <property type="entry name" value="DHHC"/>
    <property type="match status" value="1"/>
</dbReference>
<dbReference type="EMBL" id="JAEAOA010002352">
    <property type="protein sequence ID" value="KAK3606384.1"/>
    <property type="molecule type" value="Genomic_DNA"/>
</dbReference>
<keyword evidence="4 7" id="KW-1133">Transmembrane helix</keyword>
<reference evidence="10" key="1">
    <citation type="journal article" date="2021" name="Genome Biol. Evol.">
        <title>A High-Quality Reference Genome for a Parasitic Bivalve with Doubly Uniparental Inheritance (Bivalvia: Unionida).</title>
        <authorList>
            <person name="Smith C.H."/>
        </authorList>
    </citation>
    <scope>NUCLEOTIDE SEQUENCE</scope>
    <source>
        <strain evidence="10">CHS0354</strain>
    </source>
</reference>
<proteinExistence type="inferred from homology"/>
<evidence type="ECO:0000259" key="9">
    <source>
        <dbReference type="Pfam" id="PF01529"/>
    </source>
</evidence>
<gene>
    <name evidence="10" type="ORF">CHS0354_042022</name>
</gene>
<dbReference type="PANTHER" id="PTHR12246">
    <property type="entry name" value="PALMITOYLTRANSFERASE ZDHHC16"/>
    <property type="match status" value="1"/>
</dbReference>
<dbReference type="EC" id="2.3.1.225" evidence="7"/>
<feature type="domain" description="Palmitoyltransferase DHHC" evidence="9">
    <location>
        <begin position="123"/>
        <end position="243"/>
    </location>
</feature>
<comment type="domain">
    <text evidence="7">The DHHC domain is required for palmitoyltransferase activity.</text>
</comment>
<evidence type="ECO:0000256" key="1">
    <source>
        <dbReference type="ARBA" id="ARBA00004141"/>
    </source>
</evidence>
<feature type="transmembrane region" description="Helical" evidence="7">
    <location>
        <begin position="208"/>
        <end position="228"/>
    </location>
</feature>
<evidence type="ECO:0000256" key="6">
    <source>
        <dbReference type="ARBA" id="ARBA00023315"/>
    </source>
</evidence>
<dbReference type="GO" id="GO:0019706">
    <property type="term" value="F:protein-cysteine S-palmitoyltransferase activity"/>
    <property type="evidence" value="ECO:0007669"/>
    <property type="project" value="UniProtKB-EC"/>
</dbReference>
<organism evidence="10 11">
    <name type="scientific">Potamilus streckersoni</name>
    <dbReference type="NCBI Taxonomy" id="2493646"/>
    <lineage>
        <taxon>Eukaryota</taxon>
        <taxon>Metazoa</taxon>
        <taxon>Spiralia</taxon>
        <taxon>Lophotrochozoa</taxon>
        <taxon>Mollusca</taxon>
        <taxon>Bivalvia</taxon>
        <taxon>Autobranchia</taxon>
        <taxon>Heteroconchia</taxon>
        <taxon>Palaeoheterodonta</taxon>
        <taxon>Unionida</taxon>
        <taxon>Unionoidea</taxon>
        <taxon>Unionidae</taxon>
        <taxon>Ambleminae</taxon>
        <taxon>Lampsilini</taxon>
        <taxon>Potamilus</taxon>
    </lineage>
</organism>
<accession>A0AAE0T9S9</accession>
<keyword evidence="3 7" id="KW-0812">Transmembrane</keyword>
<evidence type="ECO:0000313" key="10">
    <source>
        <dbReference type="EMBL" id="KAK3606384.1"/>
    </source>
</evidence>
<dbReference type="InterPro" id="IPR039859">
    <property type="entry name" value="PFA4/ZDH16/20/ERF2-like"/>
</dbReference>
<comment type="catalytic activity">
    <reaction evidence="7">
        <text>L-cysteinyl-[protein] + hexadecanoyl-CoA = S-hexadecanoyl-L-cysteinyl-[protein] + CoA</text>
        <dbReference type="Rhea" id="RHEA:36683"/>
        <dbReference type="Rhea" id="RHEA-COMP:10131"/>
        <dbReference type="Rhea" id="RHEA-COMP:11032"/>
        <dbReference type="ChEBI" id="CHEBI:29950"/>
        <dbReference type="ChEBI" id="CHEBI:57287"/>
        <dbReference type="ChEBI" id="CHEBI:57379"/>
        <dbReference type="ChEBI" id="CHEBI:74151"/>
        <dbReference type="EC" id="2.3.1.225"/>
    </reaction>
</comment>
<feature type="transmembrane region" description="Helical" evidence="7">
    <location>
        <begin position="48"/>
        <end position="66"/>
    </location>
</feature>
<evidence type="ECO:0000256" key="3">
    <source>
        <dbReference type="ARBA" id="ARBA00022692"/>
    </source>
</evidence>
<feature type="compositionally biased region" description="Polar residues" evidence="8">
    <location>
        <begin position="349"/>
        <end position="364"/>
    </location>
</feature>
<comment type="similarity">
    <text evidence="7">Belongs to the DHHC palmitoyltransferase family.</text>
</comment>
<dbReference type="AlphaFoldDB" id="A0AAE0T9S9"/>
<comment type="subcellular location">
    <subcellularLocation>
        <location evidence="1">Membrane</location>
        <topology evidence="1">Multi-pass membrane protein</topology>
    </subcellularLocation>
</comment>
<keyword evidence="11" id="KW-1185">Reference proteome</keyword>
<evidence type="ECO:0000256" key="2">
    <source>
        <dbReference type="ARBA" id="ARBA00022679"/>
    </source>
</evidence>
<keyword evidence="5 7" id="KW-0472">Membrane</keyword>
<evidence type="ECO:0000256" key="5">
    <source>
        <dbReference type="ARBA" id="ARBA00023136"/>
    </source>
</evidence>
<keyword evidence="6 7" id="KW-0012">Acyltransferase</keyword>
<reference evidence="10" key="3">
    <citation type="submission" date="2023-05" db="EMBL/GenBank/DDBJ databases">
        <authorList>
            <person name="Smith C.H."/>
        </authorList>
    </citation>
    <scope>NUCLEOTIDE SEQUENCE</scope>
    <source>
        <strain evidence="10">CHS0354</strain>
        <tissue evidence="10">Mantle</tissue>
    </source>
</reference>
<feature type="transmembrane region" description="Helical" evidence="7">
    <location>
        <begin position="12"/>
        <end position="32"/>
    </location>
</feature>
<sequence length="364" mass="41386">MAPKVIRICCCAVRWAPVLFITAIVVWSYYAYVIQMCILTVEDVGEKVIYILLYHPLFLLFGWAYARTIFTQVGTVPRQFYLPKQDADHLERETDPELEKNILINFVRNANLPVQTRTPKGIPRYCEKCKCIKPDRSHHCSVCGSCVLKMDHHCPWVNNCVGFTTYKFFVLFLGYALIYCIYVALTSLKYFIQFWTGGIGNSFGKFHILFLFFVSMMFGISLISLFGYHCFLTAKNRSTLEAFRAPVFQSGPDKNGFSLGRYNNFLEVFGENKKLWFLPIFTSEGDGVTFPTQAVHATANSYQTMGNTPSSGDGIVFPTRTVDLDSDNLLSDRQRWMEEGEGDGLGDSNLMSASSQQLVNQLED</sequence>
<dbReference type="Proteomes" id="UP001195483">
    <property type="component" value="Unassembled WGS sequence"/>
</dbReference>
<evidence type="ECO:0000256" key="4">
    <source>
        <dbReference type="ARBA" id="ARBA00022989"/>
    </source>
</evidence>
<keyword evidence="2 7" id="KW-0808">Transferase</keyword>
<comment type="caution">
    <text evidence="10">The sequence shown here is derived from an EMBL/GenBank/DDBJ whole genome shotgun (WGS) entry which is preliminary data.</text>
</comment>
<feature type="transmembrane region" description="Helical" evidence="7">
    <location>
        <begin position="168"/>
        <end position="188"/>
    </location>
</feature>
<dbReference type="InterPro" id="IPR001594">
    <property type="entry name" value="Palmitoyltrfase_DHHC"/>
</dbReference>
<evidence type="ECO:0000256" key="7">
    <source>
        <dbReference type="RuleBase" id="RU079119"/>
    </source>
</evidence>
<feature type="region of interest" description="Disordered" evidence="8">
    <location>
        <begin position="339"/>
        <end position="364"/>
    </location>
</feature>
<protein>
    <recommendedName>
        <fullName evidence="7">Palmitoyltransferase</fullName>
        <ecNumber evidence="7">2.3.1.225</ecNumber>
    </recommendedName>
</protein>
<dbReference type="Pfam" id="PF01529">
    <property type="entry name" value="DHHC"/>
    <property type="match status" value="1"/>
</dbReference>
<evidence type="ECO:0000256" key="8">
    <source>
        <dbReference type="SAM" id="MobiDB-lite"/>
    </source>
</evidence>
<dbReference type="GO" id="GO:0016020">
    <property type="term" value="C:membrane"/>
    <property type="evidence" value="ECO:0007669"/>
    <property type="project" value="UniProtKB-SubCell"/>
</dbReference>